<dbReference type="Proteomes" id="UP000391834">
    <property type="component" value="Unassembled WGS sequence"/>
</dbReference>
<protein>
    <recommendedName>
        <fullName evidence="3">Tetratricopeptide repeat protein</fullName>
    </recommendedName>
</protein>
<sequence length="140" mass="16407">MGIERKDFLVRQFEELGRVIAVLMGFRDKGEPERALHYATDSLKGMLDNDPDYYLSFSDEEFRGNLQHLWKTGIAGMEILSEMLYQLGWIYDDLGKPDLASNCFRKVKITWEVLESDQGTFNMERNMKLEVLDQYISNHE</sequence>
<dbReference type="OrthoDB" id="1122723at2"/>
<organism evidence="1 2">
    <name type="scientific">Prolixibacter bellariivorans</name>
    <dbReference type="NCBI Taxonomy" id="314319"/>
    <lineage>
        <taxon>Bacteria</taxon>
        <taxon>Pseudomonadati</taxon>
        <taxon>Bacteroidota</taxon>
        <taxon>Bacteroidia</taxon>
        <taxon>Marinilabiliales</taxon>
        <taxon>Prolixibacteraceae</taxon>
        <taxon>Prolixibacter</taxon>
    </lineage>
</organism>
<dbReference type="AlphaFoldDB" id="A0A5M4B1G1"/>
<dbReference type="EMBL" id="BLAX01000001">
    <property type="protein sequence ID" value="GET34002.1"/>
    <property type="molecule type" value="Genomic_DNA"/>
</dbReference>
<accession>A0A5M4B1G1</accession>
<gene>
    <name evidence="1" type="ORF">PbJCM13498_28650</name>
</gene>
<comment type="caution">
    <text evidence="1">The sequence shown here is derived from an EMBL/GenBank/DDBJ whole genome shotgun (WGS) entry which is preliminary data.</text>
</comment>
<dbReference type="RefSeq" id="WP_025863875.1">
    <property type="nucleotide sequence ID" value="NZ_BLAX01000001.1"/>
</dbReference>
<evidence type="ECO:0000313" key="1">
    <source>
        <dbReference type="EMBL" id="GET34002.1"/>
    </source>
</evidence>
<evidence type="ECO:0000313" key="2">
    <source>
        <dbReference type="Proteomes" id="UP000391834"/>
    </source>
</evidence>
<reference evidence="1 2" key="1">
    <citation type="submission" date="2019-10" db="EMBL/GenBank/DDBJ databases">
        <title>Prolixibacter strains distinguished by the presence of nitrate reductase genes were adept at nitrate-dependent anaerobic corrosion of metallic iron and carbon steel.</title>
        <authorList>
            <person name="Iino T."/>
            <person name="Shono N."/>
            <person name="Ito K."/>
            <person name="Nakamura R."/>
            <person name="Sueoka K."/>
            <person name="Harayama S."/>
            <person name="Ohkuma M."/>
        </authorList>
    </citation>
    <scope>NUCLEOTIDE SEQUENCE [LARGE SCALE GENOMIC DNA]</scope>
    <source>
        <strain evidence="1 2">JCM 13498</strain>
    </source>
</reference>
<keyword evidence="2" id="KW-1185">Reference proteome</keyword>
<name>A0A5M4B1G1_9BACT</name>
<evidence type="ECO:0008006" key="3">
    <source>
        <dbReference type="Google" id="ProtNLM"/>
    </source>
</evidence>
<proteinExistence type="predicted"/>